<accession>A0A452Z843</accession>
<proteinExistence type="predicted"/>
<dbReference type="EnsemblPlants" id="AET1Gv20668200.3">
    <property type="protein sequence ID" value="AET1Gv20668200.3"/>
    <property type="gene ID" value="AET1Gv20668200"/>
</dbReference>
<feature type="compositionally biased region" description="Basic residues" evidence="1">
    <location>
        <begin position="68"/>
        <end position="78"/>
    </location>
</feature>
<reference evidence="2" key="5">
    <citation type="journal article" date="2021" name="G3 (Bethesda)">
        <title>Aegilops tauschii genome assembly Aet v5.0 features greater sequence contiguity and improved annotation.</title>
        <authorList>
            <person name="Wang L."/>
            <person name="Zhu T."/>
            <person name="Rodriguez J.C."/>
            <person name="Deal K.R."/>
            <person name="Dubcovsky J."/>
            <person name="McGuire P.E."/>
            <person name="Lux T."/>
            <person name="Spannagl M."/>
            <person name="Mayer K.F.X."/>
            <person name="Baldrich P."/>
            <person name="Meyers B.C."/>
            <person name="Huo N."/>
            <person name="Gu Y.Q."/>
            <person name="Zhou H."/>
            <person name="Devos K.M."/>
            <person name="Bennetzen J.L."/>
            <person name="Unver T."/>
            <person name="Budak H."/>
            <person name="Gulick P.J."/>
            <person name="Galiba G."/>
            <person name="Kalapos B."/>
            <person name="Nelson D.R."/>
            <person name="Li P."/>
            <person name="You F.M."/>
            <person name="Luo M.C."/>
            <person name="Dvorak J."/>
        </authorList>
    </citation>
    <scope>NUCLEOTIDE SEQUENCE [LARGE SCALE GENOMIC DNA]</scope>
    <source>
        <strain evidence="2">cv. AL8/78</strain>
    </source>
</reference>
<feature type="compositionally biased region" description="Basic and acidic residues" evidence="1">
    <location>
        <begin position="151"/>
        <end position="161"/>
    </location>
</feature>
<dbReference type="AlphaFoldDB" id="A0A452Z843"/>
<protein>
    <submittedName>
        <fullName evidence="2">Uncharacterized protein</fullName>
    </submittedName>
</protein>
<keyword evidence="3" id="KW-1185">Reference proteome</keyword>
<evidence type="ECO:0000313" key="2">
    <source>
        <dbReference type="EnsemblPlants" id="AET1Gv20668200.3"/>
    </source>
</evidence>
<organism evidence="2 3">
    <name type="scientific">Aegilops tauschii subsp. strangulata</name>
    <name type="common">Goatgrass</name>
    <dbReference type="NCBI Taxonomy" id="200361"/>
    <lineage>
        <taxon>Eukaryota</taxon>
        <taxon>Viridiplantae</taxon>
        <taxon>Streptophyta</taxon>
        <taxon>Embryophyta</taxon>
        <taxon>Tracheophyta</taxon>
        <taxon>Spermatophyta</taxon>
        <taxon>Magnoliopsida</taxon>
        <taxon>Liliopsida</taxon>
        <taxon>Poales</taxon>
        <taxon>Poaceae</taxon>
        <taxon>BOP clade</taxon>
        <taxon>Pooideae</taxon>
        <taxon>Triticodae</taxon>
        <taxon>Triticeae</taxon>
        <taxon>Triticinae</taxon>
        <taxon>Aegilops</taxon>
    </lineage>
</organism>
<evidence type="ECO:0000313" key="3">
    <source>
        <dbReference type="Proteomes" id="UP000015105"/>
    </source>
</evidence>
<feature type="region of interest" description="Disordered" evidence="1">
    <location>
        <begin position="101"/>
        <end position="172"/>
    </location>
</feature>
<reference evidence="2" key="4">
    <citation type="submission" date="2019-03" db="UniProtKB">
        <authorList>
            <consortium name="EnsemblPlants"/>
        </authorList>
    </citation>
    <scope>IDENTIFICATION</scope>
</reference>
<evidence type="ECO:0000256" key="1">
    <source>
        <dbReference type="SAM" id="MobiDB-lite"/>
    </source>
</evidence>
<name>A0A452Z843_AEGTS</name>
<reference evidence="3" key="2">
    <citation type="journal article" date="2017" name="Nat. Plants">
        <title>The Aegilops tauschii genome reveals multiple impacts of transposons.</title>
        <authorList>
            <person name="Zhao G."/>
            <person name="Zou C."/>
            <person name="Li K."/>
            <person name="Wang K."/>
            <person name="Li T."/>
            <person name="Gao L."/>
            <person name="Zhang X."/>
            <person name="Wang H."/>
            <person name="Yang Z."/>
            <person name="Liu X."/>
            <person name="Jiang W."/>
            <person name="Mao L."/>
            <person name="Kong X."/>
            <person name="Jiao Y."/>
            <person name="Jia J."/>
        </authorList>
    </citation>
    <scope>NUCLEOTIDE SEQUENCE [LARGE SCALE GENOMIC DNA]</scope>
    <source>
        <strain evidence="3">cv. AL8/78</strain>
    </source>
</reference>
<feature type="region of interest" description="Disordered" evidence="1">
    <location>
        <begin position="55"/>
        <end position="83"/>
    </location>
</feature>
<sequence length="172" mass="17187">CLFDKYGSHLGSPSLAPMVVEVLSGDLGVAASRSPTAPGGVEAGCVLIHDSAPTPPSGCRGLGGSGRPPKKTAGRKPAAKASAVMESEQIRGDLGAALASVGAGAKAKRSKATPVPQRAPSARSKATPVPQHALSARSKAKLGDLSSLESAKLRTADKNLEVSDLDTVGETA</sequence>
<dbReference type="Gramene" id="AET1Gv20668200.3">
    <property type="protein sequence ID" value="AET1Gv20668200.3"/>
    <property type="gene ID" value="AET1Gv20668200"/>
</dbReference>
<dbReference type="Proteomes" id="UP000015105">
    <property type="component" value="Chromosome 1D"/>
</dbReference>
<reference evidence="2" key="3">
    <citation type="journal article" date="2017" name="Nature">
        <title>Genome sequence of the progenitor of the wheat D genome Aegilops tauschii.</title>
        <authorList>
            <person name="Luo M.C."/>
            <person name="Gu Y.Q."/>
            <person name="Puiu D."/>
            <person name="Wang H."/>
            <person name="Twardziok S.O."/>
            <person name="Deal K.R."/>
            <person name="Huo N."/>
            <person name="Zhu T."/>
            <person name="Wang L."/>
            <person name="Wang Y."/>
            <person name="McGuire P.E."/>
            <person name="Liu S."/>
            <person name="Long H."/>
            <person name="Ramasamy R.K."/>
            <person name="Rodriguez J.C."/>
            <person name="Van S.L."/>
            <person name="Yuan L."/>
            <person name="Wang Z."/>
            <person name="Xia Z."/>
            <person name="Xiao L."/>
            <person name="Anderson O.D."/>
            <person name="Ouyang S."/>
            <person name="Liang Y."/>
            <person name="Zimin A.V."/>
            <person name="Pertea G."/>
            <person name="Qi P."/>
            <person name="Bennetzen J.L."/>
            <person name="Dai X."/>
            <person name="Dawson M.W."/>
            <person name="Muller H.G."/>
            <person name="Kugler K."/>
            <person name="Rivarola-Duarte L."/>
            <person name="Spannagl M."/>
            <person name="Mayer K.F.X."/>
            <person name="Lu F.H."/>
            <person name="Bevan M.W."/>
            <person name="Leroy P."/>
            <person name="Li P."/>
            <person name="You F.M."/>
            <person name="Sun Q."/>
            <person name="Liu Z."/>
            <person name="Lyons E."/>
            <person name="Wicker T."/>
            <person name="Salzberg S.L."/>
            <person name="Devos K.M."/>
            <person name="Dvorak J."/>
        </authorList>
    </citation>
    <scope>NUCLEOTIDE SEQUENCE [LARGE SCALE GENOMIC DNA]</scope>
    <source>
        <strain evidence="2">cv. AL8/78</strain>
    </source>
</reference>
<reference evidence="3" key="1">
    <citation type="journal article" date="2014" name="Science">
        <title>Ancient hybridizations among the ancestral genomes of bread wheat.</title>
        <authorList>
            <consortium name="International Wheat Genome Sequencing Consortium,"/>
            <person name="Marcussen T."/>
            <person name="Sandve S.R."/>
            <person name="Heier L."/>
            <person name="Spannagl M."/>
            <person name="Pfeifer M."/>
            <person name="Jakobsen K.S."/>
            <person name="Wulff B.B."/>
            <person name="Steuernagel B."/>
            <person name="Mayer K.F."/>
            <person name="Olsen O.A."/>
        </authorList>
    </citation>
    <scope>NUCLEOTIDE SEQUENCE [LARGE SCALE GENOMIC DNA]</scope>
    <source>
        <strain evidence="3">cv. AL8/78</strain>
    </source>
</reference>